<dbReference type="Pfam" id="PF12146">
    <property type="entry name" value="Hydrolase_4"/>
    <property type="match status" value="1"/>
</dbReference>
<name>A0A066W789_TILAU</name>
<dbReference type="InterPro" id="IPR051044">
    <property type="entry name" value="MAG_DAG_Lipase"/>
</dbReference>
<dbReference type="EMBL" id="JMSN01000021">
    <property type="protein sequence ID" value="KDN49616.1"/>
    <property type="molecule type" value="Genomic_DNA"/>
</dbReference>
<dbReference type="STRING" id="1037660.A0A066W789"/>
<dbReference type="Proteomes" id="UP000027361">
    <property type="component" value="Unassembled WGS sequence"/>
</dbReference>
<dbReference type="InterPro" id="IPR029058">
    <property type="entry name" value="AB_hydrolase_fold"/>
</dbReference>
<dbReference type="SUPFAM" id="SSF53474">
    <property type="entry name" value="alpha/beta-Hydrolases"/>
    <property type="match status" value="1"/>
</dbReference>
<dbReference type="AlphaFoldDB" id="A0A066W789"/>
<dbReference type="OMA" id="EGYEHVM"/>
<organism evidence="2 3">
    <name type="scientific">Tilletiaria anomala (strain ATCC 24038 / CBS 436.72 / UBC 951)</name>
    <dbReference type="NCBI Taxonomy" id="1037660"/>
    <lineage>
        <taxon>Eukaryota</taxon>
        <taxon>Fungi</taxon>
        <taxon>Dikarya</taxon>
        <taxon>Basidiomycota</taxon>
        <taxon>Ustilaginomycotina</taxon>
        <taxon>Exobasidiomycetes</taxon>
        <taxon>Georgefischeriales</taxon>
        <taxon>Tilletiariaceae</taxon>
        <taxon>Tilletiaria</taxon>
    </lineage>
</organism>
<dbReference type="InParanoid" id="A0A066W789"/>
<dbReference type="RefSeq" id="XP_013244402.1">
    <property type="nucleotide sequence ID" value="XM_013388948.1"/>
</dbReference>
<dbReference type="Gene3D" id="3.40.50.1820">
    <property type="entry name" value="alpha/beta hydrolase"/>
    <property type="match status" value="1"/>
</dbReference>
<comment type="caution">
    <text evidence="2">The sequence shown here is derived from an EMBL/GenBank/DDBJ whole genome shotgun (WGS) entry which is preliminary data.</text>
</comment>
<reference evidence="2 3" key="1">
    <citation type="submission" date="2014-05" db="EMBL/GenBank/DDBJ databases">
        <title>Draft genome sequence of a rare smut relative, Tilletiaria anomala UBC 951.</title>
        <authorList>
            <consortium name="DOE Joint Genome Institute"/>
            <person name="Toome M."/>
            <person name="Kuo A."/>
            <person name="Henrissat B."/>
            <person name="Lipzen A."/>
            <person name="Tritt A."/>
            <person name="Yoshinaga Y."/>
            <person name="Zane M."/>
            <person name="Barry K."/>
            <person name="Grigoriev I.V."/>
            <person name="Spatafora J.W."/>
            <person name="Aimea M.C."/>
        </authorList>
    </citation>
    <scope>NUCLEOTIDE SEQUENCE [LARGE SCALE GENOMIC DNA]</scope>
    <source>
        <strain evidence="2 3">UBC 951</strain>
    </source>
</reference>
<feature type="domain" description="Serine aminopeptidase S33" evidence="1">
    <location>
        <begin position="111"/>
        <end position="360"/>
    </location>
</feature>
<evidence type="ECO:0000259" key="1">
    <source>
        <dbReference type="Pfam" id="PF12146"/>
    </source>
</evidence>
<sequence>MGSAPSSFASDLHAFVLESALLIFHVFIQPLLFHPSFRGISDPTFGRDRLPYSYTEKRLIYENPKVKATTERVILSREALRKGKSWDRPGTAWVTYHVWEMLEATDREHLNADVILIHGLNDYSGKLAPHGSRFMEAGFRVIAVDLPAFGRSTGLHAYLPSMRLLVEALRAVICQIQENDKASGNVCTRKVFLEGHSMGAFTALYYAALYSPDPAHRISDQGQRQISGVVVVAPMIAISPESRPGYAVELLAKALALFAGRLPLAAAVRGNVSDDPRVEKEHEQDPQTYKGKLRIATGLSVLAGLIDLELHASKITVPVAIHHGDRDRATSYRGSVKFFETIGSQEKSLRLWEGYEHVMMKFVQSGGGMTDEDKAKTAAVLEDITAWLVRQAKAQ</sequence>
<proteinExistence type="predicted"/>
<dbReference type="PANTHER" id="PTHR11614">
    <property type="entry name" value="PHOSPHOLIPASE-RELATED"/>
    <property type="match status" value="1"/>
</dbReference>
<accession>A0A066W789</accession>
<keyword evidence="2" id="KW-0378">Hydrolase</keyword>
<keyword evidence="3" id="KW-1185">Reference proteome</keyword>
<dbReference type="OrthoDB" id="10249433at2759"/>
<dbReference type="InterPro" id="IPR022742">
    <property type="entry name" value="Hydrolase_4"/>
</dbReference>
<evidence type="ECO:0000313" key="3">
    <source>
        <dbReference type="Proteomes" id="UP000027361"/>
    </source>
</evidence>
<evidence type="ECO:0000313" key="2">
    <source>
        <dbReference type="EMBL" id="KDN49616.1"/>
    </source>
</evidence>
<dbReference type="GeneID" id="25263161"/>
<gene>
    <name evidence="2" type="ORF">K437DRAFT_245218</name>
</gene>
<dbReference type="GO" id="GO:0016787">
    <property type="term" value="F:hydrolase activity"/>
    <property type="evidence" value="ECO:0007669"/>
    <property type="project" value="UniProtKB-KW"/>
</dbReference>
<dbReference type="HOGENOM" id="CLU_026209_12_0_1"/>
<protein>
    <submittedName>
        <fullName evidence="2">Alpha/beta-hydrolase</fullName>
    </submittedName>
</protein>